<reference evidence="1 2" key="1">
    <citation type="journal article" date="2015" name="BMC Genomics">
        <title>Comparative genomics and metabolic profiling of the genus Lysobacter.</title>
        <authorList>
            <person name="de Bruijn I."/>
            <person name="Cheng X."/>
            <person name="de Jager V."/>
            <person name="Exposito R.G."/>
            <person name="Watrous J."/>
            <person name="Patel N."/>
            <person name="Postma J."/>
            <person name="Dorrestein P.C."/>
            <person name="Kobayashi D."/>
            <person name="Raaijmakers J.M."/>
        </authorList>
    </citation>
    <scope>NUCLEOTIDE SEQUENCE [LARGE SCALE GENOMIC DNA]</scope>
    <source>
        <strain evidence="1 2">76</strain>
    </source>
</reference>
<sequence length="264" mass="27308">MAIGIPSSQERLIDIGRDGVPRPTAAYFRFWQALARAAASSGVSSDEFRDLLLYLGSTDGTLSGLPPFSPGDYMPITANVQGDYSVESNGILSQGIVSITLVNDEFEPLPTHYYGTGADGQRGYKAVADAFTSLPEITLIVGPDGVTEVSLTPVPDSGAGALLAITRNGFGQVTGTRTPSTDDLAEGAANLYFSTERAQDATGAAIAAGTGDGVTLAYDDGANAINATNTDKGSVAVAAHEAAADPHPQYTTHGEALYLVSLRF</sequence>
<evidence type="ECO:0000313" key="2">
    <source>
        <dbReference type="Proteomes" id="UP000060787"/>
    </source>
</evidence>
<dbReference type="AlphaFoldDB" id="A0A0S2F7J9"/>
<dbReference type="EMBL" id="CP011129">
    <property type="protein sequence ID" value="ALN79514.1"/>
    <property type="molecule type" value="Genomic_DNA"/>
</dbReference>
<dbReference type="KEGG" id="lab:LA76x_1357"/>
<name>A0A0S2F7J9_LYSAN</name>
<evidence type="ECO:0000313" key="1">
    <source>
        <dbReference type="EMBL" id="ALN79514.1"/>
    </source>
</evidence>
<dbReference type="STRING" id="84531.LA76x_1357"/>
<organism evidence="1 2">
    <name type="scientific">Lysobacter antibioticus</name>
    <dbReference type="NCBI Taxonomy" id="84531"/>
    <lineage>
        <taxon>Bacteria</taxon>
        <taxon>Pseudomonadati</taxon>
        <taxon>Pseudomonadota</taxon>
        <taxon>Gammaproteobacteria</taxon>
        <taxon>Lysobacterales</taxon>
        <taxon>Lysobacteraceae</taxon>
        <taxon>Lysobacter</taxon>
    </lineage>
</organism>
<proteinExistence type="predicted"/>
<accession>A0A0S2F7J9</accession>
<protein>
    <submittedName>
        <fullName evidence="1">Uncharacterized protein</fullName>
    </submittedName>
</protein>
<dbReference type="PATRIC" id="fig|84531.8.peg.1387"/>
<dbReference type="RefSeq" id="WP_057917097.1">
    <property type="nucleotide sequence ID" value="NZ_CP011129.1"/>
</dbReference>
<keyword evidence="2" id="KW-1185">Reference proteome</keyword>
<dbReference type="Proteomes" id="UP000060787">
    <property type="component" value="Chromosome"/>
</dbReference>
<gene>
    <name evidence="1" type="ORF">LA76x_1357</name>
</gene>